<dbReference type="Pfam" id="PF00410">
    <property type="entry name" value="Ribosomal_S8"/>
    <property type="match status" value="1"/>
</dbReference>
<accession>A0ABD3JLZ6</accession>
<dbReference type="GO" id="GO:0005840">
    <property type="term" value="C:ribosome"/>
    <property type="evidence" value="ECO:0007669"/>
    <property type="project" value="UniProtKB-KW"/>
</dbReference>
<name>A0ABD3JLZ6_EUCGL</name>
<dbReference type="GO" id="GO:1990904">
    <property type="term" value="C:ribonucleoprotein complex"/>
    <property type="evidence" value="ECO:0007669"/>
    <property type="project" value="UniProtKB-KW"/>
</dbReference>
<protein>
    <submittedName>
        <fullName evidence="4">Uncharacterized protein</fullName>
    </submittedName>
</protein>
<proteinExistence type="inferred from homology"/>
<reference evidence="4 5" key="1">
    <citation type="submission" date="2024-11" db="EMBL/GenBank/DDBJ databases">
        <title>Chromosome-level genome assembly of Eucalyptus globulus Labill. provides insights into its genome evolution.</title>
        <authorList>
            <person name="Li X."/>
        </authorList>
    </citation>
    <scope>NUCLEOTIDE SEQUENCE [LARGE SCALE GENOMIC DNA]</scope>
    <source>
        <strain evidence="4">CL2024</strain>
        <tissue evidence="4">Fresh tender leaves</tissue>
    </source>
</reference>
<dbReference type="InterPro" id="IPR000630">
    <property type="entry name" value="Ribosomal_uS8"/>
</dbReference>
<evidence type="ECO:0000313" key="4">
    <source>
        <dbReference type="EMBL" id="KAL3726861.1"/>
    </source>
</evidence>
<evidence type="ECO:0000313" key="5">
    <source>
        <dbReference type="Proteomes" id="UP001634007"/>
    </source>
</evidence>
<evidence type="ECO:0000256" key="2">
    <source>
        <dbReference type="ARBA" id="ARBA00022980"/>
    </source>
</evidence>
<keyword evidence="5" id="KW-1185">Reference proteome</keyword>
<keyword evidence="3" id="KW-0687">Ribonucleoprotein</keyword>
<dbReference type="SUPFAM" id="SSF56047">
    <property type="entry name" value="Ribosomal protein S8"/>
    <property type="match status" value="1"/>
</dbReference>
<dbReference type="Gene3D" id="3.30.1370.30">
    <property type="match status" value="1"/>
</dbReference>
<comment type="caution">
    <text evidence="4">The sequence shown here is derived from an EMBL/GenBank/DDBJ whole genome shotgun (WGS) entry which is preliminary data.</text>
</comment>
<gene>
    <name evidence="4" type="ORF">ACJRO7_031718</name>
</gene>
<evidence type="ECO:0000256" key="3">
    <source>
        <dbReference type="ARBA" id="ARBA00023274"/>
    </source>
</evidence>
<comment type="similarity">
    <text evidence="1">Belongs to the universal ribosomal protein uS8 family.</text>
</comment>
<dbReference type="Proteomes" id="UP001634007">
    <property type="component" value="Unassembled WGS sequence"/>
</dbReference>
<sequence>MGNLQNANIIISVRNVEINRKGNVQITSTNIMENIIKILLKEGFIISGRKSLLETVNYEALNDGEGPMVVPHPIKPFWKPRIVGSSDGLVCLALAIFLYIT</sequence>
<keyword evidence="2" id="KW-0689">Ribosomal protein</keyword>
<dbReference type="InterPro" id="IPR035987">
    <property type="entry name" value="Ribosomal_uS8_sf"/>
</dbReference>
<organism evidence="4 5">
    <name type="scientific">Eucalyptus globulus</name>
    <name type="common">Tasmanian blue gum</name>
    <dbReference type="NCBI Taxonomy" id="34317"/>
    <lineage>
        <taxon>Eukaryota</taxon>
        <taxon>Viridiplantae</taxon>
        <taxon>Streptophyta</taxon>
        <taxon>Embryophyta</taxon>
        <taxon>Tracheophyta</taxon>
        <taxon>Spermatophyta</taxon>
        <taxon>Magnoliopsida</taxon>
        <taxon>eudicotyledons</taxon>
        <taxon>Gunneridae</taxon>
        <taxon>Pentapetalae</taxon>
        <taxon>rosids</taxon>
        <taxon>malvids</taxon>
        <taxon>Myrtales</taxon>
        <taxon>Myrtaceae</taxon>
        <taxon>Myrtoideae</taxon>
        <taxon>Eucalypteae</taxon>
        <taxon>Eucalyptus</taxon>
    </lineage>
</organism>
<evidence type="ECO:0000256" key="1">
    <source>
        <dbReference type="ARBA" id="ARBA00006471"/>
    </source>
</evidence>
<dbReference type="AlphaFoldDB" id="A0ABD3JLZ6"/>
<dbReference type="EMBL" id="JBJKBG010000008">
    <property type="protein sequence ID" value="KAL3726861.1"/>
    <property type="molecule type" value="Genomic_DNA"/>
</dbReference>